<dbReference type="InterPro" id="IPR003497">
    <property type="entry name" value="BRO_N_domain"/>
</dbReference>
<dbReference type="OrthoDB" id="1042522at2"/>
<dbReference type="AlphaFoldDB" id="A0A1I7F4V7"/>
<dbReference type="Pfam" id="PF02498">
    <property type="entry name" value="Bro-N"/>
    <property type="match status" value="1"/>
</dbReference>
<dbReference type="Proteomes" id="UP000183656">
    <property type="component" value="Unassembled WGS sequence"/>
</dbReference>
<dbReference type="Pfam" id="PF13936">
    <property type="entry name" value="HTH_38"/>
    <property type="match status" value="1"/>
</dbReference>
<dbReference type="STRING" id="343013.SAMN04489707_1001170"/>
<evidence type="ECO:0000313" key="3">
    <source>
        <dbReference type="Proteomes" id="UP000183656"/>
    </source>
</evidence>
<reference evidence="2 3" key="1">
    <citation type="submission" date="2016-10" db="EMBL/GenBank/DDBJ databases">
        <authorList>
            <person name="de Groot N.N."/>
        </authorList>
    </citation>
    <scope>NUCLEOTIDE SEQUENCE [LARGE SCALE GENOMIC DNA]</scope>
    <source>
        <strain evidence="2 3">R-24608</strain>
    </source>
</reference>
<organism evidence="2 3">
    <name type="scientific">Paenacidovorax caeni</name>
    <dbReference type="NCBI Taxonomy" id="343013"/>
    <lineage>
        <taxon>Bacteria</taxon>
        <taxon>Pseudomonadati</taxon>
        <taxon>Pseudomonadota</taxon>
        <taxon>Betaproteobacteria</taxon>
        <taxon>Burkholderiales</taxon>
        <taxon>Comamonadaceae</taxon>
        <taxon>Paenacidovorax</taxon>
    </lineage>
</organism>
<dbReference type="RefSeq" id="WP_054255460.1">
    <property type="nucleotide sequence ID" value="NZ_CYIG01000007.1"/>
</dbReference>
<gene>
    <name evidence="2" type="ORF">SAMN04489707_1001170</name>
</gene>
<dbReference type="EMBL" id="FPBX01000001">
    <property type="protein sequence ID" value="SFU31135.1"/>
    <property type="molecule type" value="Genomic_DNA"/>
</dbReference>
<evidence type="ECO:0000313" key="2">
    <source>
        <dbReference type="EMBL" id="SFU31135.1"/>
    </source>
</evidence>
<proteinExistence type="predicted"/>
<dbReference type="PROSITE" id="PS51750">
    <property type="entry name" value="BRO_N"/>
    <property type="match status" value="1"/>
</dbReference>
<dbReference type="SMART" id="SM01040">
    <property type="entry name" value="Bro-N"/>
    <property type="match status" value="1"/>
</dbReference>
<evidence type="ECO:0000259" key="1">
    <source>
        <dbReference type="PROSITE" id="PS51750"/>
    </source>
</evidence>
<name>A0A1I7F4V7_9BURK</name>
<sequence>MTALQPLVFDDTVFTVVDRDGQPWLRGPEIATALGYERADAIARIHKRNADEFTQEMTDTVNLTVSGNLQSSTRIFSLRGAYLLGMFASTPPAKRFRRWVLDVLEGKAQPTRAAQAAPQQGDLFGASAQQQLFDEVALLRQLCATQARLVQLQEEQLRGRKRAKPQPLTVDEIKLARSLKAQGVSQAGIARHMGRSQATISLILRDLH</sequence>
<keyword evidence="3" id="KW-1185">Reference proteome</keyword>
<accession>A0A1I7F4V7</accession>
<protein>
    <submittedName>
        <fullName evidence="2">Prophage antirepressor</fullName>
    </submittedName>
</protein>
<feature type="domain" description="Bro-N" evidence="1">
    <location>
        <begin position="1"/>
        <end position="116"/>
    </location>
</feature>
<dbReference type="InterPro" id="IPR025246">
    <property type="entry name" value="IS30-like_HTH"/>
</dbReference>